<evidence type="ECO:0000313" key="1">
    <source>
        <dbReference type="EMBL" id="ARS89125.1"/>
    </source>
</evidence>
<sequence>MVRHRNRESRDVVRRWDRIFEVLATEPRRQLVLSLAAAPEDEAVGLPEAAANPRLEPDPSRLTVELHHRHLPILADAEYVEWQRSPFTARRGPRFDELEALLESLHDNADEIPDLLVDGCQLLERTREQPEC</sequence>
<dbReference type="EMBL" id="CP019893">
    <property type="protein sequence ID" value="ARS89125.1"/>
    <property type="molecule type" value="Genomic_DNA"/>
</dbReference>
<dbReference type="KEGG" id="naj:B1756_04690"/>
<keyword evidence="2" id="KW-1185">Reference proteome</keyword>
<dbReference type="RefSeq" id="WP_086887504.1">
    <property type="nucleotide sequence ID" value="NZ_CP019893.1"/>
</dbReference>
<organism evidence="1 2">
    <name type="scientific">Natrarchaeobaculum aegyptiacum</name>
    <dbReference type="NCBI Taxonomy" id="745377"/>
    <lineage>
        <taxon>Archaea</taxon>
        <taxon>Methanobacteriati</taxon>
        <taxon>Methanobacteriota</taxon>
        <taxon>Stenosarchaea group</taxon>
        <taxon>Halobacteria</taxon>
        <taxon>Halobacteriales</taxon>
        <taxon>Natrialbaceae</taxon>
        <taxon>Natrarchaeobaculum</taxon>
    </lineage>
</organism>
<name>A0A2Z2HSQ5_9EURY</name>
<dbReference type="GeneID" id="32893349"/>
<evidence type="ECO:0008006" key="3">
    <source>
        <dbReference type="Google" id="ProtNLM"/>
    </source>
</evidence>
<proteinExistence type="predicted"/>
<gene>
    <name evidence="1" type="ORF">B1756_04690</name>
</gene>
<protein>
    <recommendedName>
        <fullName evidence="3">Transcriptional regulator</fullName>
    </recommendedName>
</protein>
<dbReference type="AlphaFoldDB" id="A0A2Z2HSQ5"/>
<dbReference type="OrthoDB" id="247722at2157"/>
<accession>A0A2Z2HSQ5</accession>
<evidence type="ECO:0000313" key="2">
    <source>
        <dbReference type="Proteomes" id="UP000250088"/>
    </source>
</evidence>
<dbReference type="Proteomes" id="UP000250088">
    <property type="component" value="Chromosome"/>
</dbReference>
<reference evidence="2" key="1">
    <citation type="submission" date="2017-02" db="EMBL/GenBank/DDBJ databases">
        <title>Natronthermophilus aegyptiacus gen. nov.,sp. nov., an aerobic, extremely halophilic alkalithermophilic archaeon isolated from the athalassohaline Wadi An Natrun, Egypt.</title>
        <authorList>
            <person name="Zhao B."/>
        </authorList>
    </citation>
    <scope>NUCLEOTIDE SEQUENCE [LARGE SCALE GENOMIC DNA]</scope>
    <source>
        <strain evidence="2">JW/NM-HA 15</strain>
    </source>
</reference>